<dbReference type="EMBL" id="RBWS01000011">
    <property type="protein sequence ID" value="RKO70596.1"/>
    <property type="molecule type" value="Genomic_DNA"/>
</dbReference>
<keyword evidence="2" id="KW-0378">Hydrolase</keyword>
<gene>
    <name evidence="2" type="ORF">D7322_15065</name>
</gene>
<keyword evidence="2" id="KW-0255">Endonuclease</keyword>
<organism evidence="2 3">
    <name type="scientific">Sphingobacterium puteale</name>
    <dbReference type="NCBI Taxonomy" id="2420510"/>
    <lineage>
        <taxon>Bacteria</taxon>
        <taxon>Pseudomonadati</taxon>
        <taxon>Bacteroidota</taxon>
        <taxon>Sphingobacteriia</taxon>
        <taxon>Sphingobacteriales</taxon>
        <taxon>Sphingobacteriaceae</taxon>
        <taxon>Sphingobacterium</taxon>
    </lineage>
</organism>
<name>A0A420VW53_9SPHI</name>
<comment type="caution">
    <text evidence="2">The sequence shown here is derived from an EMBL/GenBank/DDBJ whole genome shotgun (WGS) entry which is preliminary data.</text>
</comment>
<reference evidence="2 3" key="1">
    <citation type="submission" date="2018-10" db="EMBL/GenBank/DDBJ databases">
        <title>Sphingobacterium sp. M05W1-28.</title>
        <authorList>
            <person name="Cai H."/>
        </authorList>
    </citation>
    <scope>NUCLEOTIDE SEQUENCE [LARGE SCALE GENOMIC DNA]</scope>
    <source>
        <strain evidence="2 3">M05W1-28</strain>
    </source>
</reference>
<evidence type="ECO:0000313" key="2">
    <source>
        <dbReference type="EMBL" id="RKO70596.1"/>
    </source>
</evidence>
<dbReference type="AlphaFoldDB" id="A0A420VW53"/>
<accession>A0A420VW53</accession>
<keyword evidence="2" id="KW-0540">Nuclease</keyword>
<dbReference type="CDD" id="cd00085">
    <property type="entry name" value="HNHc"/>
    <property type="match status" value="1"/>
</dbReference>
<dbReference type="GO" id="GO:0008270">
    <property type="term" value="F:zinc ion binding"/>
    <property type="evidence" value="ECO:0007669"/>
    <property type="project" value="InterPro"/>
</dbReference>
<dbReference type="InterPro" id="IPR003615">
    <property type="entry name" value="HNH_nuc"/>
</dbReference>
<dbReference type="InterPro" id="IPR002711">
    <property type="entry name" value="HNH"/>
</dbReference>
<keyword evidence="3" id="KW-1185">Reference proteome</keyword>
<dbReference type="OrthoDB" id="9779761at2"/>
<evidence type="ECO:0000259" key="1">
    <source>
        <dbReference type="Pfam" id="PF01844"/>
    </source>
</evidence>
<proteinExistence type="predicted"/>
<dbReference type="Pfam" id="PF01844">
    <property type="entry name" value="HNH"/>
    <property type="match status" value="1"/>
</dbReference>
<evidence type="ECO:0000313" key="3">
    <source>
        <dbReference type="Proteomes" id="UP000282423"/>
    </source>
</evidence>
<protein>
    <submittedName>
        <fullName evidence="2">HNH endonuclease</fullName>
    </submittedName>
</protein>
<dbReference type="Proteomes" id="UP000282423">
    <property type="component" value="Unassembled WGS sequence"/>
</dbReference>
<dbReference type="GO" id="GO:0003676">
    <property type="term" value="F:nucleic acid binding"/>
    <property type="evidence" value="ECO:0007669"/>
    <property type="project" value="InterPro"/>
</dbReference>
<sequence>MILVEKKRNPKWQRDELILALDLYFQLEPGQIHARNPLIIELSDTLNKLPIHGDKDEYEKFRNPNGVGLKLSNFLALDETYSGKGMAATSKLDKEIFAEFKDKKELLGKLANAIKLSAINPAIRDEILNLPDDVDDDAKVKEGGLLYRYHLARERNPGIVKKKKEKALKLHGKLECELCSFDFQRVYGEIGYGFIECHHKKPLYTLVEETETTLDDLMLVCSNCHRMLHRGWIDF</sequence>
<dbReference type="GO" id="GO:0004519">
    <property type="term" value="F:endonuclease activity"/>
    <property type="evidence" value="ECO:0007669"/>
    <property type="project" value="UniProtKB-KW"/>
</dbReference>
<feature type="domain" description="HNH" evidence="1">
    <location>
        <begin position="176"/>
        <end position="230"/>
    </location>
</feature>